<proteinExistence type="inferred from homology"/>
<dbReference type="PANTHER" id="PTHR11214">
    <property type="entry name" value="BETA-1,3-N-ACETYLGLUCOSAMINYLTRANSFERASE"/>
    <property type="match status" value="1"/>
</dbReference>
<evidence type="ECO:0000256" key="6">
    <source>
        <dbReference type="ARBA" id="ARBA00022968"/>
    </source>
</evidence>
<dbReference type="Pfam" id="PF01762">
    <property type="entry name" value="Galactosyl_T"/>
    <property type="match status" value="1"/>
</dbReference>
<dbReference type="SUPFAM" id="SSF53448">
    <property type="entry name" value="Nucleotide-diphospho-sugar transferases"/>
    <property type="match status" value="1"/>
</dbReference>
<dbReference type="GO" id="GO:0016758">
    <property type="term" value="F:hexosyltransferase activity"/>
    <property type="evidence" value="ECO:0007669"/>
    <property type="project" value="InterPro"/>
</dbReference>
<dbReference type="InterPro" id="IPR029044">
    <property type="entry name" value="Nucleotide-diphossugar_trans"/>
</dbReference>
<keyword evidence="7" id="KW-1133">Transmembrane helix</keyword>
<keyword evidence="13" id="KW-1185">Reference proteome</keyword>
<keyword evidence="10" id="KW-0325">Glycoprotein</keyword>
<dbReference type="InterPro" id="IPR002659">
    <property type="entry name" value="Glyco_trans_31"/>
</dbReference>
<dbReference type="EMBL" id="LNIX01000015">
    <property type="protein sequence ID" value="OXA46344.1"/>
    <property type="molecule type" value="Genomic_DNA"/>
</dbReference>
<evidence type="ECO:0000313" key="12">
    <source>
        <dbReference type="EMBL" id="OXA46344.1"/>
    </source>
</evidence>
<dbReference type="OMA" id="RVWNECR"/>
<dbReference type="Gene3D" id="3.90.550.50">
    <property type="match status" value="1"/>
</dbReference>
<name>A0A226DNC0_FOLCA</name>
<comment type="caution">
    <text evidence="12">The sequence shown here is derived from an EMBL/GenBank/DDBJ whole genome shotgun (WGS) entry which is preliminary data.</text>
</comment>
<keyword evidence="4 12" id="KW-0808">Transferase</keyword>
<dbReference type="FunFam" id="3.90.550.50:FF:000001">
    <property type="entry name" value="Hexosyltransferase"/>
    <property type="match status" value="1"/>
</dbReference>
<dbReference type="OrthoDB" id="5957813at2759"/>
<evidence type="ECO:0000256" key="10">
    <source>
        <dbReference type="ARBA" id="ARBA00023180"/>
    </source>
</evidence>
<reference evidence="12 13" key="1">
    <citation type="submission" date="2015-12" db="EMBL/GenBank/DDBJ databases">
        <title>The genome of Folsomia candida.</title>
        <authorList>
            <person name="Faddeeva A."/>
            <person name="Derks M.F."/>
            <person name="Anvar Y."/>
            <person name="Smit S."/>
            <person name="Van Straalen N."/>
            <person name="Roelofs D."/>
        </authorList>
    </citation>
    <scope>NUCLEOTIDE SEQUENCE [LARGE SCALE GENOMIC DNA]</scope>
    <source>
        <strain evidence="12 13">VU population</strain>
        <tissue evidence="12">Whole body</tissue>
    </source>
</reference>
<evidence type="ECO:0000256" key="11">
    <source>
        <dbReference type="RuleBase" id="RU363063"/>
    </source>
</evidence>
<dbReference type="GO" id="GO:0008194">
    <property type="term" value="F:UDP-glycosyltransferase activity"/>
    <property type="evidence" value="ECO:0007669"/>
    <property type="project" value="TreeGrafter"/>
</dbReference>
<keyword evidence="6" id="KW-0735">Signal-anchor</keyword>
<dbReference type="AlphaFoldDB" id="A0A226DNC0"/>
<dbReference type="PANTHER" id="PTHR11214:SF349">
    <property type="entry name" value="BETA-1,3-GALACTOSYLTRANSFERASE BRN"/>
    <property type="match status" value="1"/>
</dbReference>
<gene>
    <name evidence="12" type="ORF">Fcan01_18623</name>
</gene>
<keyword evidence="5" id="KW-0812">Transmembrane</keyword>
<sequence length="340" mass="39956">MLGLYLTTKFRRRPKTLLVAVLLIIFIVWEAGLDLMVRETSYSQFAYPLALTNDEFYDIVTNFREKTPSALTPLNEYYSSVTTLPSKATAGCENDHYLLILVKSAPHKFENRNAIRQTWKKPVPGISTKTVFFIGNTDNEVHHASLLEEEKQQNDIVRIQYADTYYNNTIKTVAEMRFAAELCPNFEYVILIDDDYYLSVRDLRQFTEEEYPKVERLYAGFTFFSKPLRHRFRNKWFIDLDEYPFAYFPKYVTAGNILMSKSALLDIYYATFFVKPFRFDDIYVAICAKKMGIEPIHSDRFKFWVESGDQPRKGLIAAHGYPPERLRTYWQVQKEAGFIY</sequence>
<comment type="subcellular location">
    <subcellularLocation>
        <location evidence="1 11">Golgi apparatus membrane</location>
        <topology evidence="1 11">Single-pass type II membrane protein</topology>
    </subcellularLocation>
</comment>
<dbReference type="GO" id="GO:0000139">
    <property type="term" value="C:Golgi membrane"/>
    <property type="evidence" value="ECO:0007669"/>
    <property type="project" value="UniProtKB-SubCell"/>
</dbReference>
<organism evidence="12 13">
    <name type="scientific">Folsomia candida</name>
    <name type="common">Springtail</name>
    <dbReference type="NCBI Taxonomy" id="158441"/>
    <lineage>
        <taxon>Eukaryota</taxon>
        <taxon>Metazoa</taxon>
        <taxon>Ecdysozoa</taxon>
        <taxon>Arthropoda</taxon>
        <taxon>Hexapoda</taxon>
        <taxon>Collembola</taxon>
        <taxon>Entomobryomorpha</taxon>
        <taxon>Isotomoidea</taxon>
        <taxon>Isotomidae</taxon>
        <taxon>Proisotominae</taxon>
        <taxon>Folsomia</taxon>
    </lineage>
</organism>
<keyword evidence="8 11" id="KW-0333">Golgi apparatus</keyword>
<evidence type="ECO:0000256" key="7">
    <source>
        <dbReference type="ARBA" id="ARBA00022989"/>
    </source>
</evidence>
<protein>
    <recommendedName>
        <fullName evidence="11">Hexosyltransferase</fullName>
        <ecNumber evidence="11">2.4.1.-</ecNumber>
    </recommendedName>
</protein>
<evidence type="ECO:0000256" key="9">
    <source>
        <dbReference type="ARBA" id="ARBA00023136"/>
    </source>
</evidence>
<dbReference type="GO" id="GO:0006493">
    <property type="term" value="P:protein O-linked glycosylation"/>
    <property type="evidence" value="ECO:0007669"/>
    <property type="project" value="TreeGrafter"/>
</dbReference>
<dbReference type="Proteomes" id="UP000198287">
    <property type="component" value="Unassembled WGS sequence"/>
</dbReference>
<accession>A0A226DNC0</accession>
<evidence type="ECO:0000256" key="8">
    <source>
        <dbReference type="ARBA" id="ARBA00023034"/>
    </source>
</evidence>
<evidence type="ECO:0000256" key="3">
    <source>
        <dbReference type="ARBA" id="ARBA00022676"/>
    </source>
</evidence>
<evidence type="ECO:0000313" key="13">
    <source>
        <dbReference type="Proteomes" id="UP000198287"/>
    </source>
</evidence>
<evidence type="ECO:0000256" key="1">
    <source>
        <dbReference type="ARBA" id="ARBA00004323"/>
    </source>
</evidence>
<comment type="similarity">
    <text evidence="2 11">Belongs to the glycosyltransferase 31 family.</text>
</comment>
<evidence type="ECO:0000256" key="2">
    <source>
        <dbReference type="ARBA" id="ARBA00008661"/>
    </source>
</evidence>
<evidence type="ECO:0000256" key="5">
    <source>
        <dbReference type="ARBA" id="ARBA00022692"/>
    </source>
</evidence>
<keyword evidence="9" id="KW-0472">Membrane</keyword>
<dbReference type="EC" id="2.4.1.-" evidence="11"/>
<evidence type="ECO:0000256" key="4">
    <source>
        <dbReference type="ARBA" id="ARBA00022679"/>
    </source>
</evidence>
<keyword evidence="3 11" id="KW-0328">Glycosyltransferase</keyword>